<feature type="compositionally biased region" description="Basic and acidic residues" evidence="1">
    <location>
        <begin position="200"/>
        <end position="214"/>
    </location>
</feature>
<dbReference type="Proteomes" id="UP001219355">
    <property type="component" value="Chromosome 2"/>
</dbReference>
<accession>A0AAF0DET5</accession>
<protein>
    <submittedName>
        <fullName evidence="2">Uncharacterized protein</fullName>
    </submittedName>
</protein>
<feature type="compositionally biased region" description="Polar residues" evidence="1">
    <location>
        <begin position="36"/>
        <end position="50"/>
    </location>
</feature>
<evidence type="ECO:0000256" key="1">
    <source>
        <dbReference type="SAM" id="MobiDB-lite"/>
    </source>
</evidence>
<name>A0AAF0DET5_9EURO</name>
<gene>
    <name evidence="2" type="ORF">PRK78_002699</name>
</gene>
<feature type="region of interest" description="Disordered" evidence="1">
    <location>
        <begin position="200"/>
        <end position="236"/>
    </location>
</feature>
<dbReference type="AlphaFoldDB" id="A0AAF0DET5"/>
<sequence length="279" mass="31082">MAFTTSTPSFLLPRAISKTTRPSPPSTPLFSRTSTKPYNSHRCASTSSQKPRVLEKPDKFRPPSHPARRVLSPNAQPRNYPGPPLSAKEIETQKTKKYPNMFPPEGTVMHKFLTNRGIHVWISLGVLFSLATFTYTTNFKATSPFADLLPPWSQLLTHPINTIGEFLSVMKLHADHVTLETTEKRKRNVDDVEKRREYRIAHGLEEREAGRDQPGDDDGNNGPQGKEEEVGAEAGVVEVAALGKQEAGEGNSGYVDWEGKKRPVKKWLGICPENDGELL</sequence>
<proteinExistence type="predicted"/>
<feature type="compositionally biased region" description="Basic and acidic residues" evidence="1">
    <location>
        <begin position="52"/>
        <end position="61"/>
    </location>
</feature>
<feature type="region of interest" description="Disordered" evidence="1">
    <location>
        <begin position="1"/>
        <end position="92"/>
    </location>
</feature>
<organism evidence="2 3">
    <name type="scientific">Emydomyces testavorans</name>
    <dbReference type="NCBI Taxonomy" id="2070801"/>
    <lineage>
        <taxon>Eukaryota</taxon>
        <taxon>Fungi</taxon>
        <taxon>Dikarya</taxon>
        <taxon>Ascomycota</taxon>
        <taxon>Pezizomycotina</taxon>
        <taxon>Eurotiomycetes</taxon>
        <taxon>Eurotiomycetidae</taxon>
        <taxon>Onygenales</taxon>
        <taxon>Nannizziopsiaceae</taxon>
        <taxon>Emydomyces</taxon>
    </lineage>
</organism>
<keyword evidence="3" id="KW-1185">Reference proteome</keyword>
<dbReference type="EMBL" id="CP120628">
    <property type="protein sequence ID" value="WEW57234.1"/>
    <property type="molecule type" value="Genomic_DNA"/>
</dbReference>
<evidence type="ECO:0000313" key="3">
    <source>
        <dbReference type="Proteomes" id="UP001219355"/>
    </source>
</evidence>
<reference evidence="2" key="1">
    <citation type="submission" date="2023-03" db="EMBL/GenBank/DDBJ databases">
        <title>Emydomyces testavorans Genome Sequence.</title>
        <authorList>
            <person name="Hoyer L."/>
        </authorList>
    </citation>
    <scope>NUCLEOTIDE SEQUENCE</scope>
    <source>
        <strain evidence="2">16-2883</strain>
    </source>
</reference>
<evidence type="ECO:0000313" key="2">
    <source>
        <dbReference type="EMBL" id="WEW57234.1"/>
    </source>
</evidence>